<proteinExistence type="predicted"/>
<dbReference type="InterPro" id="IPR032877">
    <property type="entry name" value="Transposase_HTH"/>
</dbReference>
<organism evidence="2">
    <name type="scientific">mine drainage metagenome</name>
    <dbReference type="NCBI Taxonomy" id="410659"/>
    <lineage>
        <taxon>unclassified sequences</taxon>
        <taxon>metagenomes</taxon>
        <taxon>ecological metagenomes</taxon>
    </lineage>
</organism>
<dbReference type="AlphaFoldDB" id="E6PQZ5"/>
<sequence length="132" mass="14728">MAGKFTCIHPARKRWKCVGCGGTFLHPLDWIGDDRRASKRFVDRIATLSLERTFSDLAREYGVHEKTVRNKHLLRPPCRGDQHPSLRVARVPGHRRDQVRAVLSLGLALGVALESGQALNHPHASPASGRPR</sequence>
<accession>E6PQZ5</accession>
<protein>
    <recommendedName>
        <fullName evidence="1">Transposase IS204/IS1001/IS1096/IS1165 helix-turn-helix domain-containing protein</fullName>
    </recommendedName>
</protein>
<reference evidence="2" key="1">
    <citation type="submission" date="2009-10" db="EMBL/GenBank/DDBJ databases">
        <title>Diversity of trophic interactions inside an arsenic-rich microbial ecosystem.</title>
        <authorList>
            <person name="Bertin P.N."/>
            <person name="Heinrich-Salmeron A."/>
            <person name="Pelletier E."/>
            <person name="Goulhen-Chollet F."/>
            <person name="Arsene-Ploetze F."/>
            <person name="Gallien S."/>
            <person name="Calteau A."/>
            <person name="Vallenet D."/>
            <person name="Casiot C."/>
            <person name="Chane-Woon-Ming B."/>
            <person name="Giloteaux L."/>
            <person name="Barakat M."/>
            <person name="Bonnefoy V."/>
            <person name="Bruneel O."/>
            <person name="Chandler M."/>
            <person name="Cleiss J."/>
            <person name="Duran R."/>
            <person name="Elbaz-Poulichet F."/>
            <person name="Fonknechten N."/>
            <person name="Lauga B."/>
            <person name="Mornico D."/>
            <person name="Ortet P."/>
            <person name="Schaeffer C."/>
            <person name="Siguier P."/>
            <person name="Alexander Thil Smith A."/>
            <person name="Van Dorsselaer A."/>
            <person name="Weissenbach J."/>
            <person name="Medigue C."/>
            <person name="Le Paslier D."/>
        </authorList>
    </citation>
    <scope>NUCLEOTIDE SEQUENCE</scope>
</reference>
<evidence type="ECO:0000259" key="1">
    <source>
        <dbReference type="Pfam" id="PF13542"/>
    </source>
</evidence>
<evidence type="ECO:0000313" key="2">
    <source>
        <dbReference type="EMBL" id="CBH97350.1"/>
    </source>
</evidence>
<comment type="caution">
    <text evidence="2">The sequence shown here is derived from an EMBL/GenBank/DDBJ whole genome shotgun (WGS) entry which is preliminary data.</text>
</comment>
<dbReference type="EMBL" id="CABM01000042">
    <property type="protein sequence ID" value="CBH97350.1"/>
    <property type="molecule type" value="Genomic_DNA"/>
</dbReference>
<feature type="domain" description="Transposase IS204/IS1001/IS1096/IS1165 helix-turn-helix" evidence="1">
    <location>
        <begin position="28"/>
        <end position="70"/>
    </location>
</feature>
<gene>
    <name evidence="2" type="ORF">CARN2_2822</name>
</gene>
<name>E6PQZ5_9ZZZZ</name>
<dbReference type="Pfam" id="PF13542">
    <property type="entry name" value="HTH_Tnp_ISL3"/>
    <property type="match status" value="1"/>
</dbReference>